<name>A0AAV4JH54_9GAST</name>
<keyword evidence="2" id="KW-1185">Reference proteome</keyword>
<gene>
    <name evidence="1" type="ORF">ElyMa_001589200</name>
</gene>
<evidence type="ECO:0000313" key="2">
    <source>
        <dbReference type="Proteomes" id="UP000762676"/>
    </source>
</evidence>
<evidence type="ECO:0000313" key="1">
    <source>
        <dbReference type="EMBL" id="GFS21208.1"/>
    </source>
</evidence>
<sequence>MRDTAFHLSTANLLTKGGNQLEGGMHGRAERYHRYYRLAYSSLRVSAVWAKCALHHDHIACCALRSTQTIPGRQAFVHLLPSMPPSSHPWTTPSEPKTCKCSIVVVMTKEDENPCSVILAFSASLSGCLIH</sequence>
<dbReference type="EMBL" id="BMAT01003158">
    <property type="protein sequence ID" value="GFS21208.1"/>
    <property type="molecule type" value="Genomic_DNA"/>
</dbReference>
<dbReference type="AlphaFoldDB" id="A0AAV4JH54"/>
<proteinExistence type="predicted"/>
<organism evidence="1 2">
    <name type="scientific">Elysia marginata</name>
    <dbReference type="NCBI Taxonomy" id="1093978"/>
    <lineage>
        <taxon>Eukaryota</taxon>
        <taxon>Metazoa</taxon>
        <taxon>Spiralia</taxon>
        <taxon>Lophotrochozoa</taxon>
        <taxon>Mollusca</taxon>
        <taxon>Gastropoda</taxon>
        <taxon>Heterobranchia</taxon>
        <taxon>Euthyneura</taxon>
        <taxon>Panpulmonata</taxon>
        <taxon>Sacoglossa</taxon>
        <taxon>Placobranchoidea</taxon>
        <taxon>Plakobranchidae</taxon>
        <taxon>Elysia</taxon>
    </lineage>
</organism>
<comment type="caution">
    <text evidence="1">The sequence shown here is derived from an EMBL/GenBank/DDBJ whole genome shotgun (WGS) entry which is preliminary data.</text>
</comment>
<dbReference type="Proteomes" id="UP000762676">
    <property type="component" value="Unassembled WGS sequence"/>
</dbReference>
<protein>
    <submittedName>
        <fullName evidence="1">Uncharacterized protein</fullName>
    </submittedName>
</protein>
<reference evidence="1 2" key="1">
    <citation type="journal article" date="2021" name="Elife">
        <title>Chloroplast acquisition without the gene transfer in kleptoplastic sea slugs, Plakobranchus ocellatus.</title>
        <authorList>
            <person name="Maeda T."/>
            <person name="Takahashi S."/>
            <person name="Yoshida T."/>
            <person name="Shimamura S."/>
            <person name="Takaki Y."/>
            <person name="Nagai Y."/>
            <person name="Toyoda A."/>
            <person name="Suzuki Y."/>
            <person name="Arimoto A."/>
            <person name="Ishii H."/>
            <person name="Satoh N."/>
            <person name="Nishiyama T."/>
            <person name="Hasebe M."/>
            <person name="Maruyama T."/>
            <person name="Minagawa J."/>
            <person name="Obokata J."/>
            <person name="Shigenobu S."/>
        </authorList>
    </citation>
    <scope>NUCLEOTIDE SEQUENCE [LARGE SCALE GENOMIC DNA]</scope>
</reference>
<accession>A0AAV4JH54</accession>